<comment type="caution">
    <text evidence="1">The sequence shown here is derived from an EMBL/GenBank/DDBJ whole genome shotgun (WGS) entry which is preliminary data.</text>
</comment>
<dbReference type="STRING" id="1566387.QV13_06455"/>
<reference evidence="1 2" key="1">
    <citation type="submission" date="2016-08" db="EMBL/GenBank/DDBJ databases">
        <title>Whole genome sequence of Mesorhizobium sp. strain UASWS1009 isolated from industrial sewage.</title>
        <authorList>
            <person name="Crovadore J."/>
            <person name="Calmin G."/>
            <person name="Chablais R."/>
            <person name="Cochard B."/>
            <person name="Lefort F."/>
        </authorList>
    </citation>
    <scope>NUCLEOTIDE SEQUENCE [LARGE SCALE GENOMIC DNA]</scope>
    <source>
        <strain evidence="1 2">UASWS1009</strain>
    </source>
</reference>
<proteinExistence type="predicted"/>
<sequence>MQTLAATMAVAAPFVLTGEKGMFHLPQASEVRLQEINRVAHEDDWPFSVPSGFLACVWSGGRKTVSFVEKREHDGDDTPALRTVIISTDPFQVTLLNMANRDLFQPMDSVETLIKRVAPFEALGQRLCDQPQGARIGDGEL</sequence>
<keyword evidence="2" id="KW-1185">Reference proteome</keyword>
<evidence type="ECO:0000313" key="2">
    <source>
        <dbReference type="Proteomes" id="UP000094412"/>
    </source>
</evidence>
<dbReference type="RefSeq" id="WP_036255084.1">
    <property type="nucleotide sequence ID" value="NZ_MDEO01000027.1"/>
</dbReference>
<organism evidence="1 2">
    <name type="scientific">Mesorhizobium hungaricum</name>
    <dbReference type="NCBI Taxonomy" id="1566387"/>
    <lineage>
        <taxon>Bacteria</taxon>
        <taxon>Pseudomonadati</taxon>
        <taxon>Pseudomonadota</taxon>
        <taxon>Alphaproteobacteria</taxon>
        <taxon>Hyphomicrobiales</taxon>
        <taxon>Phyllobacteriaceae</taxon>
        <taxon>Mesorhizobium</taxon>
    </lineage>
</organism>
<dbReference type="OrthoDB" id="8074550at2"/>
<gene>
    <name evidence="1" type="ORF">QV13_06455</name>
</gene>
<dbReference type="EMBL" id="MDEO01000027">
    <property type="protein sequence ID" value="OCX22192.1"/>
    <property type="molecule type" value="Genomic_DNA"/>
</dbReference>
<evidence type="ECO:0000313" key="1">
    <source>
        <dbReference type="EMBL" id="OCX22192.1"/>
    </source>
</evidence>
<protein>
    <submittedName>
        <fullName evidence="1">Uncharacterized protein</fullName>
    </submittedName>
</protein>
<dbReference type="Proteomes" id="UP000094412">
    <property type="component" value="Unassembled WGS sequence"/>
</dbReference>
<dbReference type="AlphaFoldDB" id="A0A1C2E5B1"/>
<name>A0A1C2E5B1_9HYPH</name>
<accession>A0A1C2E5B1</accession>